<dbReference type="InterPro" id="IPR002347">
    <property type="entry name" value="SDR_fam"/>
</dbReference>
<dbReference type="GO" id="GO:0016616">
    <property type="term" value="F:oxidoreductase activity, acting on the CH-OH group of donors, NAD or NADP as acceptor"/>
    <property type="evidence" value="ECO:0007669"/>
    <property type="project" value="TreeGrafter"/>
</dbReference>
<evidence type="ECO:0000259" key="3">
    <source>
        <dbReference type="SMART" id="SM00822"/>
    </source>
</evidence>
<dbReference type="EMBL" id="MSGO01000078">
    <property type="protein sequence ID" value="OLL13187.1"/>
    <property type="molecule type" value="Genomic_DNA"/>
</dbReference>
<evidence type="ECO:0000256" key="1">
    <source>
        <dbReference type="ARBA" id="ARBA00006484"/>
    </source>
</evidence>
<dbReference type="InterPro" id="IPR057326">
    <property type="entry name" value="KR_dom"/>
</dbReference>
<reference evidence="4 5" key="1">
    <citation type="submission" date="2016-12" db="EMBL/GenBank/DDBJ databases">
        <title>Genomic comparison of strains in the 'Actinomyces naeslundii' group.</title>
        <authorList>
            <person name="Mughal S.R."/>
            <person name="Do T."/>
            <person name="Gilbert S.C."/>
            <person name="Witherden E.A."/>
            <person name="Didelot X."/>
            <person name="Beighton D."/>
        </authorList>
    </citation>
    <scope>NUCLEOTIDE SEQUENCE [LARGE SCALE GENOMIC DNA]</scope>
    <source>
        <strain evidence="4 5">S64C</strain>
    </source>
</reference>
<evidence type="ECO:0000256" key="2">
    <source>
        <dbReference type="ARBA" id="ARBA00023002"/>
    </source>
</evidence>
<dbReference type="PROSITE" id="PS00061">
    <property type="entry name" value="ADH_SHORT"/>
    <property type="match status" value="1"/>
</dbReference>
<feature type="domain" description="Ketoreductase" evidence="3">
    <location>
        <begin position="15"/>
        <end position="183"/>
    </location>
</feature>
<sequence length="246" mass="24746">MLVLMNEETEPSISRSVVVTGASRGIGEAVAKAFLAQGDRVAGLSRSGEAPDGALALAADVTDPDALAQALAAATEAHGPIEVLVASAGINRESLAARTSSQMWDEVISADLTGTFNTVRAVTPAMMRARRGCIVLVSSVIAARGGVGLSAYGAAKGGVEGLTRSLARELAPRGITVNAVAPGVVTTAMTASLPDHIRAAYLEQIPLGRFADVTDIAGPVLFLASPAAAYVTGAILGVDGGLGMGR</sequence>
<comment type="similarity">
    <text evidence="1">Belongs to the short-chain dehydrogenases/reductases (SDR) family.</text>
</comment>
<comment type="caution">
    <text evidence="4">The sequence shown here is derived from an EMBL/GenBank/DDBJ whole genome shotgun (WGS) entry which is preliminary data.</text>
</comment>
<accession>A0A1Q8HWG2</accession>
<keyword evidence="2" id="KW-0560">Oxidoreductase</keyword>
<dbReference type="SMART" id="SM00822">
    <property type="entry name" value="PKS_KR"/>
    <property type="match status" value="1"/>
</dbReference>
<dbReference type="Gene3D" id="3.40.50.720">
    <property type="entry name" value="NAD(P)-binding Rossmann-like Domain"/>
    <property type="match status" value="1"/>
</dbReference>
<dbReference type="Pfam" id="PF13561">
    <property type="entry name" value="adh_short_C2"/>
    <property type="match status" value="1"/>
</dbReference>
<dbReference type="InterPro" id="IPR020904">
    <property type="entry name" value="Sc_DH/Rdtase_CS"/>
</dbReference>
<dbReference type="PRINTS" id="PR00081">
    <property type="entry name" value="GDHRDH"/>
</dbReference>
<dbReference type="SUPFAM" id="SSF51735">
    <property type="entry name" value="NAD(P)-binding Rossmann-fold domains"/>
    <property type="match status" value="1"/>
</dbReference>
<dbReference type="PANTHER" id="PTHR42760">
    <property type="entry name" value="SHORT-CHAIN DEHYDROGENASES/REDUCTASES FAMILY MEMBER"/>
    <property type="match status" value="1"/>
</dbReference>
<organism evidence="4 5">
    <name type="scientific">Actinomyces oris</name>
    <dbReference type="NCBI Taxonomy" id="544580"/>
    <lineage>
        <taxon>Bacteria</taxon>
        <taxon>Bacillati</taxon>
        <taxon>Actinomycetota</taxon>
        <taxon>Actinomycetes</taxon>
        <taxon>Actinomycetales</taxon>
        <taxon>Actinomycetaceae</taxon>
        <taxon>Actinomyces</taxon>
    </lineage>
</organism>
<proteinExistence type="inferred from homology"/>
<evidence type="ECO:0000313" key="5">
    <source>
        <dbReference type="Proteomes" id="UP000185736"/>
    </source>
</evidence>
<evidence type="ECO:0000313" key="4">
    <source>
        <dbReference type="EMBL" id="OLL13187.1"/>
    </source>
</evidence>
<protein>
    <submittedName>
        <fullName evidence="4">3-oxoacyl-ACP reductase</fullName>
    </submittedName>
</protein>
<gene>
    <name evidence="4" type="ORF">BKH32_12715</name>
</gene>
<name>A0A1Q8HWG2_9ACTO</name>
<dbReference type="Proteomes" id="UP000185736">
    <property type="component" value="Unassembled WGS sequence"/>
</dbReference>
<dbReference type="InterPro" id="IPR036291">
    <property type="entry name" value="NAD(P)-bd_dom_sf"/>
</dbReference>
<dbReference type="FunFam" id="3.40.50.720:FF:000173">
    <property type="entry name" value="3-oxoacyl-[acyl-carrier protein] reductase"/>
    <property type="match status" value="1"/>
</dbReference>
<dbReference type="AlphaFoldDB" id="A0A1Q8HWG2"/>
<dbReference type="PRINTS" id="PR00080">
    <property type="entry name" value="SDRFAMILY"/>
</dbReference>
<dbReference type="PANTHER" id="PTHR42760:SF133">
    <property type="entry name" value="3-OXOACYL-[ACYL-CARRIER-PROTEIN] REDUCTASE"/>
    <property type="match status" value="1"/>
</dbReference>